<dbReference type="InterPro" id="IPR025532">
    <property type="entry name" value="G6P_1-epimerase"/>
</dbReference>
<sequence length="305" mass="33982">MKSAPGSWSFTRWTTVDQLEALKIRHPDFHAQLFLQGAHLTHFAPSNESNWLWLSDTARFHTGSAIRGGIPICWPWFGNPDKNPEAVRRHIRTNTAHGFARTAVWSLEDVRESPDDVEISLSLDANDDFSDLWDGHAKALLTFRFSATTLQLALTTTNLSSTPLALSQALHSYFPTPDITQTAVTGLDGTSYIDALDQWSHKPQQGDVRFTGEVDRIYEAGFRDIGITTTTSAYRLCSNGSQSAVVWNPGPEKAGRLSDFPNHAWQTMLCVETANALDDVRVLNYGQSHTLGVMISRLQEHKDSQ</sequence>
<name>A0A1H2UXG2_9GAMM</name>
<feature type="active site" evidence="5">
    <location>
        <position position="171"/>
    </location>
</feature>
<dbReference type="Gene3D" id="2.70.98.10">
    <property type="match status" value="1"/>
</dbReference>
<evidence type="ECO:0000256" key="4">
    <source>
        <dbReference type="PIRNR" id="PIRNR016020"/>
    </source>
</evidence>
<dbReference type="GO" id="GO:0047938">
    <property type="term" value="F:glucose-6-phosphate 1-epimerase activity"/>
    <property type="evidence" value="ECO:0007669"/>
    <property type="project" value="UniProtKB-UniRule"/>
</dbReference>
<dbReference type="CDD" id="cd09020">
    <property type="entry name" value="D-hex-6-P-epi_like"/>
    <property type="match status" value="1"/>
</dbReference>
<dbReference type="GO" id="GO:0030246">
    <property type="term" value="F:carbohydrate binding"/>
    <property type="evidence" value="ECO:0007669"/>
    <property type="project" value="UniProtKB-UniRule"/>
</dbReference>
<evidence type="ECO:0000313" key="6">
    <source>
        <dbReference type="EMBL" id="SDW60773.1"/>
    </source>
</evidence>
<protein>
    <recommendedName>
        <fullName evidence="4">Putative glucose-6-phosphate 1-epimerase</fullName>
        <ecNumber evidence="4">5.1.3.15</ecNumber>
    </recommendedName>
</protein>
<dbReference type="PANTHER" id="PTHR11122:SF13">
    <property type="entry name" value="GLUCOSE-6-PHOSPHATE 1-EPIMERASE"/>
    <property type="match status" value="1"/>
</dbReference>
<dbReference type="EMBL" id="FNNE01000003">
    <property type="protein sequence ID" value="SDW60773.1"/>
    <property type="molecule type" value="Genomic_DNA"/>
</dbReference>
<gene>
    <name evidence="6" type="ORF">SAMN04487960_103259</name>
</gene>
<proteinExistence type="inferred from homology"/>
<comment type="catalytic activity">
    <reaction evidence="1">
        <text>alpha-D-glucose 6-phosphate = beta-D-glucose 6-phosphate</text>
        <dbReference type="Rhea" id="RHEA:16249"/>
        <dbReference type="ChEBI" id="CHEBI:58225"/>
        <dbReference type="ChEBI" id="CHEBI:58247"/>
        <dbReference type="EC" id="5.1.3.15"/>
    </reaction>
</comment>
<dbReference type="InterPro" id="IPR014718">
    <property type="entry name" value="GH-type_carb-bd"/>
</dbReference>
<dbReference type="AlphaFoldDB" id="A0A1H2UXG2"/>
<evidence type="ECO:0000256" key="5">
    <source>
        <dbReference type="PIRSR" id="PIRSR016020-1"/>
    </source>
</evidence>
<keyword evidence="7" id="KW-1185">Reference proteome</keyword>
<dbReference type="PANTHER" id="PTHR11122">
    <property type="entry name" value="APOSPORY-ASSOCIATED PROTEIN C-RELATED"/>
    <property type="match status" value="1"/>
</dbReference>
<accession>A0A1H2UXG2</accession>
<dbReference type="PIRSF" id="PIRSF016020">
    <property type="entry name" value="PHexose_mutarotase"/>
    <property type="match status" value="1"/>
</dbReference>
<evidence type="ECO:0000256" key="2">
    <source>
        <dbReference type="ARBA" id="ARBA00005866"/>
    </source>
</evidence>
<dbReference type="STRING" id="488533.SAMN04487960_103259"/>
<dbReference type="Proteomes" id="UP000199675">
    <property type="component" value="Unassembled WGS sequence"/>
</dbReference>
<dbReference type="Pfam" id="PF01263">
    <property type="entry name" value="Aldose_epim"/>
    <property type="match status" value="1"/>
</dbReference>
<evidence type="ECO:0000256" key="3">
    <source>
        <dbReference type="ARBA" id="ARBA00023235"/>
    </source>
</evidence>
<reference evidence="6 7" key="1">
    <citation type="submission" date="2016-10" db="EMBL/GenBank/DDBJ databases">
        <authorList>
            <person name="de Groot N.N."/>
        </authorList>
    </citation>
    <scope>NUCLEOTIDE SEQUENCE [LARGE SCALE GENOMIC DNA]</scope>
    <source>
        <strain evidence="6 7">CGMCC 1.7059</strain>
    </source>
</reference>
<dbReference type="SUPFAM" id="SSF74650">
    <property type="entry name" value="Galactose mutarotase-like"/>
    <property type="match status" value="1"/>
</dbReference>
<feature type="active site" evidence="5">
    <location>
        <position position="272"/>
    </location>
</feature>
<comment type="similarity">
    <text evidence="2 4">Belongs to the glucose-6-phosphate 1-epimerase family.</text>
</comment>
<evidence type="ECO:0000313" key="7">
    <source>
        <dbReference type="Proteomes" id="UP000199675"/>
    </source>
</evidence>
<dbReference type="InterPro" id="IPR011013">
    <property type="entry name" value="Gal_mutarotase_sf_dom"/>
</dbReference>
<dbReference type="EC" id="5.1.3.15" evidence="4"/>
<organism evidence="6 7">
    <name type="scientific">Marinobacter mobilis</name>
    <dbReference type="NCBI Taxonomy" id="488533"/>
    <lineage>
        <taxon>Bacteria</taxon>
        <taxon>Pseudomonadati</taxon>
        <taxon>Pseudomonadota</taxon>
        <taxon>Gammaproteobacteria</taxon>
        <taxon>Pseudomonadales</taxon>
        <taxon>Marinobacteraceae</taxon>
        <taxon>Marinobacter</taxon>
    </lineage>
</organism>
<dbReference type="GO" id="GO:0005975">
    <property type="term" value="P:carbohydrate metabolic process"/>
    <property type="evidence" value="ECO:0007669"/>
    <property type="project" value="InterPro"/>
</dbReference>
<evidence type="ECO:0000256" key="1">
    <source>
        <dbReference type="ARBA" id="ARBA00001096"/>
    </source>
</evidence>
<keyword evidence="3 4" id="KW-0413">Isomerase</keyword>
<dbReference type="InterPro" id="IPR008183">
    <property type="entry name" value="Aldose_1/G6P_1-epimerase"/>
</dbReference>
<dbReference type="RefSeq" id="WP_245725932.1">
    <property type="nucleotide sequence ID" value="NZ_FNNE01000003.1"/>
</dbReference>